<dbReference type="PaxDb" id="522772-Dacet_1519"/>
<evidence type="ECO:0000313" key="2">
    <source>
        <dbReference type="Proteomes" id="UP000002012"/>
    </source>
</evidence>
<dbReference type="InterPro" id="IPR036866">
    <property type="entry name" value="RibonucZ/Hydroxyglut_hydro"/>
</dbReference>
<accession>D4H8D9</accession>
<reference evidence="1 2" key="1">
    <citation type="journal article" date="2010" name="Stand. Genomic Sci.">
        <title>Complete genome sequence of Denitrovibrio acetiphilus type strain (N2460).</title>
        <authorList>
            <person name="Kiss H."/>
            <person name="Lang E."/>
            <person name="Lapidus A."/>
            <person name="Copeland A."/>
            <person name="Nolan M."/>
            <person name="Glavina Del Rio T."/>
            <person name="Chen F."/>
            <person name="Lucas S."/>
            <person name="Tice H."/>
            <person name="Cheng J.F."/>
            <person name="Han C."/>
            <person name="Goodwin L."/>
            <person name="Pitluck S."/>
            <person name="Liolios K."/>
            <person name="Pati A."/>
            <person name="Ivanova N."/>
            <person name="Mavromatis K."/>
            <person name="Chen A."/>
            <person name="Palaniappan K."/>
            <person name="Land M."/>
            <person name="Hauser L."/>
            <person name="Chang Y.J."/>
            <person name="Jeffries C.D."/>
            <person name="Detter J.C."/>
            <person name="Brettin T."/>
            <person name="Spring S."/>
            <person name="Rohde M."/>
            <person name="Goker M."/>
            <person name="Woyke T."/>
            <person name="Bristow J."/>
            <person name="Eisen J.A."/>
            <person name="Markowitz V."/>
            <person name="Hugenholtz P."/>
            <person name="Kyrpides N.C."/>
            <person name="Klenk H.P."/>
        </authorList>
    </citation>
    <scope>NUCLEOTIDE SEQUENCE [LARGE SCALE GENOMIC DNA]</scope>
    <source>
        <strain evidence="2">DSM 12809 / NBRC 114555 / N2460</strain>
    </source>
</reference>
<gene>
    <name evidence="1" type="ordered locus">Dacet_1519</name>
</gene>
<dbReference type="PANTHER" id="PTHR46018:SF2">
    <property type="entry name" value="ZINC PHOSPHODIESTERASE ELAC PROTEIN 1"/>
    <property type="match status" value="1"/>
</dbReference>
<sequence>MIKHNFEIKQVNSPFEDTAFFLRNVYKPDGLLFDCGRIGGLSNSEVLSISEILISHTHIDHFYGFDRILRGTLLSGKKFRVFGPPGIIKNVQGKIDSYTWNLIKSYPVSYEVIELNLDKEEYKTAFFSAANGFEREDSILKHSDMVLNGGFKLDFEFFDHRVPSVGYRVTEPDMVAVSKEKVAEHGYISGKWLAELKEKVLAGKLNENIETNTSSGRVIRSVGEVRDQIIEGIKPQSVTYITDIAPYFDNVTKAIRFADKSTILLIEGMFLKKDVLHANYKKHLTLELSKYIFRESGADFARFFHFTSRYDSNKKELYDVLYDGMKGKIL</sequence>
<dbReference type="Gene3D" id="3.60.15.10">
    <property type="entry name" value="Ribonuclease Z/Hydroxyacylglutathione hydrolase-like"/>
    <property type="match status" value="1"/>
</dbReference>
<proteinExistence type="predicted"/>
<dbReference type="EMBL" id="CP001968">
    <property type="protein sequence ID" value="ADD68288.1"/>
    <property type="molecule type" value="Genomic_DNA"/>
</dbReference>
<dbReference type="Proteomes" id="UP000002012">
    <property type="component" value="Chromosome"/>
</dbReference>
<organism evidence="1 2">
    <name type="scientific">Denitrovibrio acetiphilus (strain DSM 12809 / NBRC 114555 / N2460)</name>
    <dbReference type="NCBI Taxonomy" id="522772"/>
    <lineage>
        <taxon>Bacteria</taxon>
        <taxon>Pseudomonadati</taxon>
        <taxon>Deferribacterota</taxon>
        <taxon>Deferribacteres</taxon>
        <taxon>Deferribacterales</taxon>
        <taxon>Geovibrionaceae</taxon>
        <taxon>Denitrovibrio</taxon>
    </lineage>
</organism>
<dbReference type="FunCoup" id="D4H8D9">
    <property type="interactions" value="336"/>
</dbReference>
<dbReference type="HOGENOM" id="CLU_823444_0_0_0"/>
<keyword evidence="2" id="KW-1185">Reference proteome</keyword>
<dbReference type="STRING" id="522772.Dacet_1519"/>
<dbReference type="SUPFAM" id="SSF56281">
    <property type="entry name" value="Metallo-hydrolase/oxidoreductase"/>
    <property type="match status" value="1"/>
</dbReference>
<keyword evidence="1" id="KW-0378">Hydrolase</keyword>
<dbReference type="GO" id="GO:0042781">
    <property type="term" value="F:3'-tRNA processing endoribonuclease activity"/>
    <property type="evidence" value="ECO:0007669"/>
    <property type="project" value="TreeGrafter"/>
</dbReference>
<dbReference type="eggNOG" id="COG1234">
    <property type="taxonomic scope" value="Bacteria"/>
</dbReference>
<dbReference type="InParanoid" id="D4H8D9"/>
<dbReference type="RefSeq" id="WP_013010802.1">
    <property type="nucleotide sequence ID" value="NC_013943.1"/>
</dbReference>
<name>D4H8D9_DENA2</name>
<dbReference type="PANTHER" id="PTHR46018">
    <property type="entry name" value="ZINC PHOSPHODIESTERASE ELAC PROTEIN 1"/>
    <property type="match status" value="1"/>
</dbReference>
<protein>
    <submittedName>
        <fullName evidence="1">Metal-dependent hydrolase of the beta-lactamase superfamily III-like protein</fullName>
    </submittedName>
</protein>
<dbReference type="KEGG" id="dap:Dacet_1519"/>
<evidence type="ECO:0000313" key="1">
    <source>
        <dbReference type="EMBL" id="ADD68288.1"/>
    </source>
</evidence>
<dbReference type="AlphaFoldDB" id="D4H8D9"/>